<organism evidence="1 2">
    <name type="scientific">Alectoria fallacina</name>
    <dbReference type="NCBI Taxonomy" id="1903189"/>
    <lineage>
        <taxon>Eukaryota</taxon>
        <taxon>Fungi</taxon>
        <taxon>Dikarya</taxon>
        <taxon>Ascomycota</taxon>
        <taxon>Pezizomycotina</taxon>
        <taxon>Lecanoromycetes</taxon>
        <taxon>OSLEUM clade</taxon>
        <taxon>Lecanoromycetidae</taxon>
        <taxon>Lecanorales</taxon>
        <taxon>Lecanorineae</taxon>
        <taxon>Parmeliaceae</taxon>
        <taxon>Alectoria</taxon>
    </lineage>
</organism>
<gene>
    <name evidence="1" type="ORF">ALECFALPRED_000226</name>
</gene>
<evidence type="ECO:0000313" key="2">
    <source>
        <dbReference type="Proteomes" id="UP000664203"/>
    </source>
</evidence>
<sequence length="118" mass="13081">MLEAMEKHGSCTIISDTGVCHICALTFSDTREHTDEIIHCCFSRAHTQCLDISAPNYNRKDVATTCGKCSGALTMEVYERIEAYADLCVQRESQGTTQCVNWTAHLRNMGMDLSLLAS</sequence>
<proteinExistence type="predicted"/>
<comment type="caution">
    <text evidence="1">The sequence shown here is derived from an EMBL/GenBank/DDBJ whole genome shotgun (WGS) entry which is preliminary data.</text>
</comment>
<dbReference type="EMBL" id="CAJPDR010000010">
    <property type="protein sequence ID" value="CAF9905344.1"/>
    <property type="molecule type" value="Genomic_DNA"/>
</dbReference>
<dbReference type="Proteomes" id="UP000664203">
    <property type="component" value="Unassembled WGS sequence"/>
</dbReference>
<name>A0A8H3EF14_9LECA</name>
<accession>A0A8H3EF14</accession>
<protein>
    <submittedName>
        <fullName evidence="1">Uncharacterized protein</fullName>
    </submittedName>
</protein>
<dbReference type="AlphaFoldDB" id="A0A8H3EF14"/>
<keyword evidence="2" id="KW-1185">Reference proteome</keyword>
<reference evidence="1" key="1">
    <citation type="submission" date="2021-03" db="EMBL/GenBank/DDBJ databases">
        <authorList>
            <person name="Tagirdzhanova G."/>
        </authorList>
    </citation>
    <scope>NUCLEOTIDE SEQUENCE</scope>
</reference>
<dbReference type="OrthoDB" id="10339321at2759"/>
<evidence type="ECO:0000313" key="1">
    <source>
        <dbReference type="EMBL" id="CAF9905344.1"/>
    </source>
</evidence>